<sequence>MPTLSELEARLDDLQNRLPSMIEQHPDPGAFWMAFIAEADPIVEQAGAHAALASRRIQAMLAEHDRYLVDTQLDDPDAS</sequence>
<dbReference type="Proteomes" id="UP000578091">
    <property type="component" value="Unassembled WGS sequence"/>
</dbReference>
<comment type="caution">
    <text evidence="1">The sequence shown here is derived from an EMBL/GenBank/DDBJ whole genome shotgun (WGS) entry which is preliminary data.</text>
</comment>
<evidence type="ECO:0000313" key="2">
    <source>
        <dbReference type="Proteomes" id="UP000578091"/>
    </source>
</evidence>
<evidence type="ECO:0000313" key="1">
    <source>
        <dbReference type="EMBL" id="NZA27798.1"/>
    </source>
</evidence>
<dbReference type="AlphaFoldDB" id="A0A853JHB5"/>
<reference evidence="1 2" key="1">
    <citation type="submission" date="2020-07" db="EMBL/GenBank/DDBJ databases">
        <title>Luteimonas sp. SJ-92.</title>
        <authorList>
            <person name="Huang X.-X."/>
            <person name="Xu L."/>
            <person name="Sun J.-Q."/>
        </authorList>
    </citation>
    <scope>NUCLEOTIDE SEQUENCE [LARGE SCALE GENOMIC DNA]</scope>
    <source>
        <strain evidence="1 2">SJ-92</strain>
    </source>
</reference>
<name>A0A853JHB5_9GAMM</name>
<protein>
    <submittedName>
        <fullName evidence="1">Uncharacterized protein</fullName>
    </submittedName>
</protein>
<accession>A0A853JHB5</accession>
<dbReference type="RefSeq" id="WP_180679563.1">
    <property type="nucleotide sequence ID" value="NZ_JACCKA010000086.1"/>
</dbReference>
<gene>
    <name evidence="1" type="ORF">H0E84_15575</name>
</gene>
<organism evidence="1 2">
    <name type="scientific">Luteimonas salinisoli</name>
    <dbReference type="NCBI Taxonomy" id="2752307"/>
    <lineage>
        <taxon>Bacteria</taxon>
        <taxon>Pseudomonadati</taxon>
        <taxon>Pseudomonadota</taxon>
        <taxon>Gammaproteobacteria</taxon>
        <taxon>Lysobacterales</taxon>
        <taxon>Lysobacteraceae</taxon>
        <taxon>Luteimonas</taxon>
    </lineage>
</organism>
<dbReference type="EMBL" id="JACCKA010000086">
    <property type="protein sequence ID" value="NZA27798.1"/>
    <property type="molecule type" value="Genomic_DNA"/>
</dbReference>
<keyword evidence="2" id="KW-1185">Reference proteome</keyword>
<proteinExistence type="predicted"/>